<protein>
    <recommendedName>
        <fullName evidence="9">Protein translocase subunit SecE</fullName>
    </recommendedName>
</protein>
<reference evidence="10 11" key="1">
    <citation type="submission" date="2022-03" db="EMBL/GenBank/DDBJ databases">
        <authorList>
            <person name="Jo J.-H."/>
            <person name="Im W.-T."/>
        </authorList>
    </citation>
    <scope>NUCLEOTIDE SEQUENCE [LARGE SCALE GENOMIC DNA]</scope>
    <source>
        <strain evidence="10 11">SM33</strain>
    </source>
</reference>
<keyword evidence="5 9" id="KW-0653">Protein transport</keyword>
<comment type="subcellular location">
    <subcellularLocation>
        <location evidence="9">Cell membrane</location>
        <topology evidence="9">Single-pass membrane protein</topology>
    </subcellularLocation>
    <subcellularLocation>
        <location evidence="1">Membrane</location>
    </subcellularLocation>
</comment>
<keyword evidence="7 9" id="KW-0811">Translocation</keyword>
<evidence type="ECO:0000256" key="9">
    <source>
        <dbReference type="HAMAP-Rule" id="MF_00422"/>
    </source>
</evidence>
<dbReference type="EMBL" id="JAKZHW010000001">
    <property type="protein sequence ID" value="MCH8614787.1"/>
    <property type="molecule type" value="Genomic_DNA"/>
</dbReference>
<keyword evidence="6 9" id="KW-1133">Transmembrane helix</keyword>
<comment type="similarity">
    <text evidence="9">Belongs to the SecE/SEC61-gamma family.</text>
</comment>
<name>A0ABS9VII5_9SPHN</name>
<evidence type="ECO:0000256" key="1">
    <source>
        <dbReference type="ARBA" id="ARBA00004370"/>
    </source>
</evidence>
<keyword evidence="4 9" id="KW-0812">Transmembrane</keyword>
<comment type="subunit">
    <text evidence="9">Component of the Sec protein translocase complex. Heterotrimer consisting of SecY, SecE and SecG subunits. The heterotrimers can form oligomers, although 1 heterotrimer is thought to be able to translocate proteins. Interacts with the ribosome. Interacts with SecDF, and other proteins may be involved. Interacts with SecA.</text>
</comment>
<dbReference type="RefSeq" id="WP_241445374.1">
    <property type="nucleotide sequence ID" value="NZ_JAKZHW010000001.1"/>
</dbReference>
<evidence type="ECO:0000256" key="6">
    <source>
        <dbReference type="ARBA" id="ARBA00022989"/>
    </source>
</evidence>
<dbReference type="InterPro" id="IPR001901">
    <property type="entry name" value="Translocase_SecE/Sec61-g"/>
</dbReference>
<dbReference type="InterPro" id="IPR005807">
    <property type="entry name" value="SecE_bac"/>
</dbReference>
<dbReference type="PRINTS" id="PR01650">
    <property type="entry name" value="SECETRNLCASE"/>
</dbReference>
<feature type="transmembrane region" description="Helical" evidence="9">
    <location>
        <begin position="32"/>
        <end position="61"/>
    </location>
</feature>
<gene>
    <name evidence="9 10" type="primary">secE</name>
    <name evidence="10" type="ORF">LZ016_01520</name>
</gene>
<dbReference type="NCBIfam" id="TIGR00964">
    <property type="entry name" value="secE_bact"/>
    <property type="match status" value="1"/>
</dbReference>
<dbReference type="Gene3D" id="1.20.5.1030">
    <property type="entry name" value="Preprotein translocase secy subunit"/>
    <property type="match status" value="1"/>
</dbReference>
<evidence type="ECO:0000256" key="5">
    <source>
        <dbReference type="ARBA" id="ARBA00022927"/>
    </source>
</evidence>
<keyword evidence="3 9" id="KW-1003">Cell membrane</keyword>
<evidence type="ECO:0000256" key="4">
    <source>
        <dbReference type="ARBA" id="ARBA00022692"/>
    </source>
</evidence>
<evidence type="ECO:0000256" key="3">
    <source>
        <dbReference type="ARBA" id="ARBA00022475"/>
    </source>
</evidence>
<dbReference type="PANTHER" id="PTHR33910">
    <property type="entry name" value="PROTEIN TRANSLOCASE SUBUNIT SECE"/>
    <property type="match status" value="1"/>
</dbReference>
<evidence type="ECO:0000313" key="10">
    <source>
        <dbReference type="EMBL" id="MCH8614787.1"/>
    </source>
</evidence>
<dbReference type="HAMAP" id="MF_00422">
    <property type="entry name" value="SecE"/>
    <property type="match status" value="1"/>
</dbReference>
<keyword evidence="2 9" id="KW-0813">Transport</keyword>
<dbReference type="InterPro" id="IPR038379">
    <property type="entry name" value="SecE_sf"/>
</dbReference>
<proteinExistence type="inferred from homology"/>
<keyword evidence="11" id="KW-1185">Reference proteome</keyword>
<dbReference type="PROSITE" id="PS01067">
    <property type="entry name" value="SECE_SEC61G"/>
    <property type="match status" value="1"/>
</dbReference>
<dbReference type="Proteomes" id="UP001203058">
    <property type="component" value="Unassembled WGS sequence"/>
</dbReference>
<accession>A0ABS9VII5</accession>
<evidence type="ECO:0000256" key="8">
    <source>
        <dbReference type="ARBA" id="ARBA00023136"/>
    </source>
</evidence>
<comment type="function">
    <text evidence="9">Essential subunit of the Sec protein translocation channel SecYEG. Clamps together the 2 halves of SecY. May contact the channel plug during translocation.</text>
</comment>
<sequence>MAKTSPGEFIRQVRNETNKVVWPTWSETVRTAIMVLIMTMVLAIFFFGVDSFFSAIVRWLLSLLG</sequence>
<organism evidence="10 11">
    <name type="scientific">Sphingomonas telluris</name>
    <dbReference type="NCBI Taxonomy" id="2907998"/>
    <lineage>
        <taxon>Bacteria</taxon>
        <taxon>Pseudomonadati</taxon>
        <taxon>Pseudomonadota</taxon>
        <taxon>Alphaproteobacteria</taxon>
        <taxon>Sphingomonadales</taxon>
        <taxon>Sphingomonadaceae</taxon>
        <taxon>Sphingomonas</taxon>
    </lineage>
</organism>
<evidence type="ECO:0000256" key="2">
    <source>
        <dbReference type="ARBA" id="ARBA00022448"/>
    </source>
</evidence>
<keyword evidence="8 9" id="KW-0472">Membrane</keyword>
<evidence type="ECO:0000313" key="11">
    <source>
        <dbReference type="Proteomes" id="UP001203058"/>
    </source>
</evidence>
<dbReference type="Pfam" id="PF00584">
    <property type="entry name" value="SecE"/>
    <property type="match status" value="1"/>
</dbReference>
<comment type="caution">
    <text evidence="10">The sequence shown here is derived from an EMBL/GenBank/DDBJ whole genome shotgun (WGS) entry which is preliminary data.</text>
</comment>
<evidence type="ECO:0000256" key="7">
    <source>
        <dbReference type="ARBA" id="ARBA00023010"/>
    </source>
</evidence>
<dbReference type="PANTHER" id="PTHR33910:SF1">
    <property type="entry name" value="PROTEIN TRANSLOCASE SUBUNIT SECE"/>
    <property type="match status" value="1"/>
</dbReference>